<comment type="caution">
    <text evidence="1">The sequence shown here is derived from an EMBL/GenBank/DDBJ whole genome shotgun (WGS) entry which is preliminary data.</text>
</comment>
<keyword evidence="2" id="KW-1185">Reference proteome</keyword>
<reference evidence="1 2" key="1">
    <citation type="submission" date="2021-06" db="EMBL/GenBank/DDBJ databases">
        <authorList>
            <person name="Palmer J.M."/>
        </authorList>
    </citation>
    <scope>NUCLEOTIDE SEQUENCE [LARGE SCALE GENOMIC DNA]</scope>
    <source>
        <strain evidence="1 2">CL_MEX2019</strain>
        <tissue evidence="1">Muscle</tissue>
    </source>
</reference>
<dbReference type="Proteomes" id="UP001352852">
    <property type="component" value="Unassembled WGS sequence"/>
</dbReference>
<accession>A0ABU7E7D3</accession>
<protein>
    <submittedName>
        <fullName evidence="1">Uncharacterized protein</fullName>
    </submittedName>
</protein>
<organism evidence="1 2">
    <name type="scientific">Characodon lateralis</name>
    <dbReference type="NCBI Taxonomy" id="208331"/>
    <lineage>
        <taxon>Eukaryota</taxon>
        <taxon>Metazoa</taxon>
        <taxon>Chordata</taxon>
        <taxon>Craniata</taxon>
        <taxon>Vertebrata</taxon>
        <taxon>Euteleostomi</taxon>
        <taxon>Actinopterygii</taxon>
        <taxon>Neopterygii</taxon>
        <taxon>Teleostei</taxon>
        <taxon>Neoteleostei</taxon>
        <taxon>Acanthomorphata</taxon>
        <taxon>Ovalentaria</taxon>
        <taxon>Atherinomorphae</taxon>
        <taxon>Cyprinodontiformes</taxon>
        <taxon>Goodeidae</taxon>
        <taxon>Characodon</taxon>
    </lineage>
</organism>
<proteinExistence type="predicted"/>
<dbReference type="EMBL" id="JAHUTJ010044517">
    <property type="protein sequence ID" value="MED6282015.1"/>
    <property type="molecule type" value="Genomic_DNA"/>
</dbReference>
<sequence>MATCPGCSLPIAYRWLEIGTSFPATHYRISGIDEGTTLLSLVRLMVFLIRVQGVENVRVARLVFMVRGTFHIWKECSPSKGLSNCGETCGQL</sequence>
<evidence type="ECO:0000313" key="1">
    <source>
        <dbReference type="EMBL" id="MED6282015.1"/>
    </source>
</evidence>
<name>A0ABU7E7D3_9TELE</name>
<gene>
    <name evidence="1" type="ORF">CHARACLAT_027654</name>
</gene>
<evidence type="ECO:0000313" key="2">
    <source>
        <dbReference type="Proteomes" id="UP001352852"/>
    </source>
</evidence>